<comment type="caution">
    <text evidence="11">The sequence shown here is derived from an EMBL/GenBank/DDBJ whole genome shotgun (WGS) entry which is preliminary data.</text>
</comment>
<comment type="subcellular location">
    <subcellularLocation>
        <location evidence="1">Cell membrane</location>
        <topology evidence="1">Multi-pass membrane protein</topology>
    </subcellularLocation>
    <subcellularLocation>
        <location evidence="7">Membrane</location>
        <topology evidence="7">Multi-pass membrane protein</topology>
    </subcellularLocation>
</comment>
<feature type="compositionally biased region" description="Gly residues" evidence="8">
    <location>
        <begin position="548"/>
        <end position="557"/>
    </location>
</feature>
<evidence type="ECO:0000256" key="9">
    <source>
        <dbReference type="SAM" id="Phobius"/>
    </source>
</evidence>
<keyword evidence="2" id="KW-1003">Cell membrane</keyword>
<dbReference type="PRINTS" id="PR01437">
    <property type="entry name" value="NUOXDRDTASE4"/>
</dbReference>
<feature type="transmembrane region" description="Helical" evidence="9">
    <location>
        <begin position="769"/>
        <end position="792"/>
    </location>
</feature>
<evidence type="ECO:0000256" key="3">
    <source>
        <dbReference type="ARBA" id="ARBA00022692"/>
    </source>
</evidence>
<evidence type="ECO:0000256" key="8">
    <source>
        <dbReference type="SAM" id="MobiDB-lite"/>
    </source>
</evidence>
<evidence type="ECO:0000256" key="1">
    <source>
        <dbReference type="ARBA" id="ARBA00004651"/>
    </source>
</evidence>
<feature type="transmembrane region" description="Helical" evidence="9">
    <location>
        <begin position="332"/>
        <end position="350"/>
    </location>
</feature>
<feature type="transmembrane region" description="Helical" evidence="9">
    <location>
        <begin position="641"/>
        <end position="659"/>
    </location>
</feature>
<dbReference type="GO" id="GO:0016491">
    <property type="term" value="F:oxidoreductase activity"/>
    <property type="evidence" value="ECO:0007669"/>
    <property type="project" value="UniProtKB-KW"/>
</dbReference>
<accession>A0AAW5BZ13</accession>
<dbReference type="InterPro" id="IPR001750">
    <property type="entry name" value="ND/Mrp_TM"/>
</dbReference>
<feature type="transmembrane region" description="Helical" evidence="9">
    <location>
        <begin position="197"/>
        <end position="221"/>
    </location>
</feature>
<evidence type="ECO:0000256" key="4">
    <source>
        <dbReference type="ARBA" id="ARBA00022989"/>
    </source>
</evidence>
<feature type="transmembrane region" description="Helical" evidence="9">
    <location>
        <begin position="26"/>
        <end position="44"/>
    </location>
</feature>
<dbReference type="AlphaFoldDB" id="A0AAW5BZ13"/>
<keyword evidence="3 7" id="KW-0812">Transmembrane</keyword>
<evidence type="ECO:0000313" key="11">
    <source>
        <dbReference type="EMBL" id="MCG4749182.1"/>
    </source>
</evidence>
<feature type="transmembrane region" description="Helical" evidence="9">
    <location>
        <begin position="259"/>
        <end position="279"/>
    </location>
</feature>
<feature type="transmembrane region" description="Helical" evidence="9">
    <location>
        <begin position="456"/>
        <end position="479"/>
    </location>
</feature>
<feature type="transmembrane region" description="Helical" evidence="9">
    <location>
        <begin position="499"/>
        <end position="524"/>
    </location>
</feature>
<reference evidence="11" key="1">
    <citation type="submission" date="2022-01" db="EMBL/GenBank/DDBJ databases">
        <title>Collection of gut derived symbiotic bacterial strains cultured from healthy donors.</title>
        <authorList>
            <person name="Lin H."/>
            <person name="Kohout C."/>
            <person name="Waligurski E."/>
            <person name="Pamer E.G."/>
        </authorList>
    </citation>
    <scope>NUCLEOTIDE SEQUENCE</scope>
    <source>
        <strain evidence="11">DFI.6.55</strain>
    </source>
</reference>
<feature type="transmembrane region" description="Helical" evidence="9">
    <location>
        <begin position="665"/>
        <end position="685"/>
    </location>
</feature>
<dbReference type="PANTHER" id="PTHR42682">
    <property type="entry name" value="HYDROGENASE-4 COMPONENT F"/>
    <property type="match status" value="1"/>
</dbReference>
<organism evidence="11 12">
    <name type="scientific">Enterocloster aldenensis</name>
    <dbReference type="NCBI Taxonomy" id="358742"/>
    <lineage>
        <taxon>Bacteria</taxon>
        <taxon>Bacillati</taxon>
        <taxon>Bacillota</taxon>
        <taxon>Clostridia</taxon>
        <taxon>Lachnospirales</taxon>
        <taxon>Lachnospiraceae</taxon>
        <taxon>Enterocloster</taxon>
    </lineage>
</organism>
<dbReference type="Pfam" id="PF00361">
    <property type="entry name" value="Proton_antipo_M"/>
    <property type="match status" value="1"/>
</dbReference>
<feature type="transmembrane region" description="Helical" evidence="9">
    <location>
        <begin position="80"/>
        <end position="96"/>
    </location>
</feature>
<keyword evidence="5" id="KW-0560">Oxidoreductase</keyword>
<sequence length="794" mass="85850">MNDTMDLVIPGFCGMGMHLRLDGFRIIYVLIAIVMWAVCGLFSLEYMRHYGNRRRYYVFFWITFLATAGVFLSADLYTTFIFFEIMSFTSYVWVAFDEKKESLRAAETYLAVAVIGGLVMLMGLFLLYDMTGTLEMDGLGRAVEEVLSGNGVYGSGGTGRLYAAGGLLLFGFGAKAGCFPLHIWLPKAHPVAPAPASALLSGILTKAGVFGIVVVSCVMFGTDGNWGLLVAVLGFITMFLGALLALFSVNLKRTLACSSVSQIGFILTGIGMCCLLKSAGQGNGLAVRGTFLHMVNHSMFKLVLFLCAGVVFMNLHQLDLNDIRGFGRKKPALLFCFLMGALGISGIPMWSGYVSKTLLHEGIVEYGEMLARGMGPASGSLIGSAGGGVHPAGWSYGISAVLGAPAVWKAAEWLFLLTGGMTLAYMLKLFIVLFVDRHPVRQQEFDAMSSGYMNPVSRTVLCVCASVIPVFGSCPQLFMDRAADLGQGFFQGNLLGHKVSYFAAGNLKGAAITIGIGIVLYMAVVRGLLMEKAESGEQAEGRWDNGGSSSGVNGGNNSGNNSGINSGVNSEINSGVNRRNNSGGNSGNNSGVNSGNNSEVNSGNNSGVNSRINREVNGKMCGLYLYRYVDRWPKWLDLEELIYRPILAVALPGIFGAVFRFVDRYLVSTAVNLFLQVSAVLCRALDHMADGLILLARKTTHRQRNGEMVRWGNDRSAFILGHFIDYVASLGRRLPGRRKGRERNGSVIPRLIEGEEVLKRTGKLVEESFSFGLMLFCIGLCLTLGYLLVVFFRG</sequence>
<feature type="transmembrane region" description="Helical" evidence="9">
    <location>
        <begin position="299"/>
        <end position="320"/>
    </location>
</feature>
<feature type="transmembrane region" description="Helical" evidence="9">
    <location>
        <begin position="413"/>
        <end position="435"/>
    </location>
</feature>
<evidence type="ECO:0000256" key="6">
    <source>
        <dbReference type="ARBA" id="ARBA00023136"/>
    </source>
</evidence>
<dbReference type="GO" id="GO:0042773">
    <property type="term" value="P:ATP synthesis coupled electron transport"/>
    <property type="evidence" value="ECO:0007669"/>
    <property type="project" value="InterPro"/>
</dbReference>
<protein>
    <submittedName>
        <fullName evidence="11">Complex I subunit 5 family protein</fullName>
    </submittedName>
</protein>
<feature type="transmembrane region" description="Helical" evidence="9">
    <location>
        <begin position="227"/>
        <end position="247"/>
    </location>
</feature>
<feature type="compositionally biased region" description="Low complexity" evidence="8">
    <location>
        <begin position="558"/>
        <end position="611"/>
    </location>
</feature>
<dbReference type="RefSeq" id="WP_238053934.1">
    <property type="nucleotide sequence ID" value="NZ_JAKNGE010000054.1"/>
</dbReference>
<keyword evidence="6 9" id="KW-0472">Membrane</keyword>
<keyword evidence="4 9" id="KW-1133">Transmembrane helix</keyword>
<feature type="region of interest" description="Disordered" evidence="8">
    <location>
        <begin position="536"/>
        <end position="611"/>
    </location>
</feature>
<dbReference type="GO" id="GO:0008137">
    <property type="term" value="F:NADH dehydrogenase (ubiquinone) activity"/>
    <property type="evidence" value="ECO:0007669"/>
    <property type="project" value="InterPro"/>
</dbReference>
<gene>
    <name evidence="11" type="ORF">L0N08_27620</name>
</gene>
<name>A0AAW5BZ13_9FIRM</name>
<dbReference type="InterPro" id="IPR003918">
    <property type="entry name" value="NADH_UbQ_OxRdtase"/>
</dbReference>
<dbReference type="EMBL" id="JAKNGE010000054">
    <property type="protein sequence ID" value="MCG4749182.1"/>
    <property type="molecule type" value="Genomic_DNA"/>
</dbReference>
<dbReference type="PANTHER" id="PTHR42682:SF4">
    <property type="entry name" value="NADH-UBIQUINONE_PLASTOQUINONE"/>
    <property type="match status" value="1"/>
</dbReference>
<evidence type="ECO:0000256" key="5">
    <source>
        <dbReference type="ARBA" id="ARBA00023002"/>
    </source>
</evidence>
<dbReference type="Proteomes" id="UP001299608">
    <property type="component" value="Unassembled WGS sequence"/>
</dbReference>
<evidence type="ECO:0000313" key="12">
    <source>
        <dbReference type="Proteomes" id="UP001299608"/>
    </source>
</evidence>
<proteinExistence type="predicted"/>
<feature type="transmembrane region" description="Helical" evidence="9">
    <location>
        <begin position="108"/>
        <end position="128"/>
    </location>
</feature>
<feature type="transmembrane region" description="Helical" evidence="9">
    <location>
        <begin position="56"/>
        <end position="74"/>
    </location>
</feature>
<feature type="domain" description="NADH:quinone oxidoreductase/Mrp antiporter transmembrane" evidence="10">
    <location>
        <begin position="73"/>
        <end position="370"/>
    </location>
</feature>
<evidence type="ECO:0000256" key="7">
    <source>
        <dbReference type="RuleBase" id="RU000320"/>
    </source>
</evidence>
<dbReference type="GO" id="GO:0005886">
    <property type="term" value="C:plasma membrane"/>
    <property type="evidence" value="ECO:0007669"/>
    <property type="project" value="UniProtKB-SubCell"/>
</dbReference>
<evidence type="ECO:0000256" key="2">
    <source>
        <dbReference type="ARBA" id="ARBA00022475"/>
    </source>
</evidence>
<dbReference type="InterPro" id="IPR052175">
    <property type="entry name" value="ComplexI-like_HydComp"/>
</dbReference>
<feature type="transmembrane region" description="Helical" evidence="9">
    <location>
        <begin position="161"/>
        <end position="185"/>
    </location>
</feature>
<evidence type="ECO:0000259" key="10">
    <source>
        <dbReference type="Pfam" id="PF00361"/>
    </source>
</evidence>